<keyword evidence="2" id="KW-0732">Signal</keyword>
<name>A0ABX8S7R2_9ACTN</name>
<evidence type="ECO:0000256" key="1">
    <source>
        <dbReference type="SAM" id="MobiDB-lite"/>
    </source>
</evidence>
<evidence type="ECO:0000256" key="2">
    <source>
        <dbReference type="SAM" id="SignalP"/>
    </source>
</evidence>
<dbReference type="RefSeq" id="WP_066473456.1">
    <property type="nucleotide sequence ID" value="NZ_CBCRUZ010000006.1"/>
</dbReference>
<dbReference type="InterPro" id="IPR050904">
    <property type="entry name" value="Adhesion/Biosynth-related"/>
</dbReference>
<dbReference type="PROSITE" id="PS50213">
    <property type="entry name" value="FAS1"/>
    <property type="match status" value="1"/>
</dbReference>
<reference evidence="4" key="1">
    <citation type="submission" date="2021-07" db="EMBL/GenBank/DDBJ databases">
        <title>Candidatus Kaistella beijingensis sp. nov. isolated from a municipal wastewater treatment plant is involved in sludge foaming.</title>
        <authorList>
            <person name="Song Y."/>
            <person name="Liu S.-J."/>
        </authorList>
    </citation>
    <scope>NUCLEOTIDE SEQUENCE</scope>
    <source>
        <strain evidence="4">DSM 43998</strain>
    </source>
</reference>
<keyword evidence="5" id="KW-1185">Reference proteome</keyword>
<dbReference type="PANTHER" id="PTHR10900:SF77">
    <property type="entry name" value="FI19380P1"/>
    <property type="match status" value="1"/>
</dbReference>
<dbReference type="PANTHER" id="PTHR10900">
    <property type="entry name" value="PERIOSTIN-RELATED"/>
    <property type="match status" value="1"/>
</dbReference>
<dbReference type="Pfam" id="PF02469">
    <property type="entry name" value="Fasciclin"/>
    <property type="match status" value="1"/>
</dbReference>
<gene>
    <name evidence="4" type="ORF">KV203_19110</name>
</gene>
<dbReference type="Proteomes" id="UP000887023">
    <property type="component" value="Chromosome"/>
</dbReference>
<feature type="region of interest" description="Disordered" evidence="1">
    <location>
        <begin position="23"/>
        <end position="49"/>
    </location>
</feature>
<dbReference type="EMBL" id="CP079105">
    <property type="protein sequence ID" value="QXQ13852.1"/>
    <property type="molecule type" value="Genomic_DNA"/>
</dbReference>
<evidence type="ECO:0000313" key="5">
    <source>
        <dbReference type="Proteomes" id="UP000887023"/>
    </source>
</evidence>
<dbReference type="InterPro" id="IPR036378">
    <property type="entry name" value="FAS1_dom_sf"/>
</dbReference>
<proteinExistence type="predicted"/>
<protein>
    <submittedName>
        <fullName evidence="4">Fasciclin domain-containing protein</fullName>
    </submittedName>
</protein>
<feature type="signal peptide" evidence="2">
    <location>
        <begin position="1"/>
        <end position="21"/>
    </location>
</feature>
<evidence type="ECO:0000259" key="3">
    <source>
        <dbReference type="PROSITE" id="PS50213"/>
    </source>
</evidence>
<dbReference type="SMART" id="SM00554">
    <property type="entry name" value="FAS1"/>
    <property type="match status" value="1"/>
</dbReference>
<accession>A0ABX8S7R2</accession>
<dbReference type="InterPro" id="IPR000782">
    <property type="entry name" value="FAS1_domain"/>
</dbReference>
<organism evidence="4 5">
    <name type="scientific">Skermania pinensis</name>
    <dbReference type="NCBI Taxonomy" id="39122"/>
    <lineage>
        <taxon>Bacteria</taxon>
        <taxon>Bacillati</taxon>
        <taxon>Actinomycetota</taxon>
        <taxon>Actinomycetes</taxon>
        <taxon>Mycobacteriales</taxon>
        <taxon>Gordoniaceae</taxon>
        <taxon>Skermania</taxon>
    </lineage>
</organism>
<dbReference type="Gene3D" id="2.30.180.10">
    <property type="entry name" value="FAS1 domain"/>
    <property type="match status" value="1"/>
</dbReference>
<sequence>MNTWKKSATGFVAVLAIGGLAACSDDSSSSSSDSTTASSSSMSETSGMSGAMTTSAAASAAGMVGPGCAAYAEQVPDGPGSVAGMAAEPVATAASNNPLLKTLVSAVSGQLNPAVNLVDTLNNGQLTVFAPVDEAFAKLPPETVTTLGTPEGADQLSKVLTYHVVPGRIAPDAIAGSQTTVEGAPVTVTGSGDTLKVNDANVICGGVQTANATVYLIDTVLMPPS</sequence>
<feature type="domain" description="FAS1" evidence="3">
    <location>
        <begin position="87"/>
        <end position="221"/>
    </location>
</feature>
<dbReference type="PROSITE" id="PS51257">
    <property type="entry name" value="PROKAR_LIPOPROTEIN"/>
    <property type="match status" value="1"/>
</dbReference>
<feature type="chain" id="PRO_5045108920" evidence="2">
    <location>
        <begin position="22"/>
        <end position="225"/>
    </location>
</feature>
<dbReference type="SUPFAM" id="SSF82153">
    <property type="entry name" value="FAS1 domain"/>
    <property type="match status" value="1"/>
</dbReference>
<evidence type="ECO:0000313" key="4">
    <source>
        <dbReference type="EMBL" id="QXQ13852.1"/>
    </source>
</evidence>